<dbReference type="STRING" id="3760.A0A251P3F4"/>
<dbReference type="Pfam" id="PF03171">
    <property type="entry name" value="2OG-FeII_Oxy"/>
    <property type="match status" value="1"/>
</dbReference>
<dbReference type="Proteomes" id="UP000006882">
    <property type="component" value="Chromosome G5"/>
</dbReference>
<dbReference type="AlphaFoldDB" id="A0A251P3F4"/>
<dbReference type="Gramene" id="ONI06144">
    <property type="protein sequence ID" value="ONI06144"/>
    <property type="gene ID" value="PRUPE_5G043300"/>
</dbReference>
<sequence>MEELDQVVTRMVFENYGIEKYHDDHTQSTVSNLRFTKYKDKTNTTILHQNHVKGFDPLPSSCLFLAGDGFQVWSNGRISSCKHRATLKENEVRYSLGLFSFQEGLINKDHPIQYKPVHFLEYVQYYQANYSTIGTDYSVEDYCGV</sequence>
<evidence type="ECO:0000259" key="1">
    <source>
        <dbReference type="Pfam" id="PF03171"/>
    </source>
</evidence>
<dbReference type="InterPro" id="IPR044861">
    <property type="entry name" value="IPNS-like_FE2OG_OXY"/>
</dbReference>
<evidence type="ECO:0000313" key="2">
    <source>
        <dbReference type="EMBL" id="ONI06144.1"/>
    </source>
</evidence>
<evidence type="ECO:0000313" key="3">
    <source>
        <dbReference type="Proteomes" id="UP000006882"/>
    </source>
</evidence>
<proteinExistence type="predicted"/>
<dbReference type="SUPFAM" id="SSF51197">
    <property type="entry name" value="Clavaminate synthase-like"/>
    <property type="match status" value="1"/>
</dbReference>
<reference evidence="2 3" key="1">
    <citation type="journal article" date="2013" name="Nat. Genet.">
        <title>The high-quality draft genome of peach (Prunus persica) identifies unique patterns of genetic diversity, domestication and genome evolution.</title>
        <authorList>
            <consortium name="International Peach Genome Initiative"/>
            <person name="Verde I."/>
            <person name="Abbott A.G."/>
            <person name="Scalabrin S."/>
            <person name="Jung S."/>
            <person name="Shu S."/>
            <person name="Marroni F."/>
            <person name="Zhebentyayeva T."/>
            <person name="Dettori M.T."/>
            <person name="Grimwood J."/>
            <person name="Cattonaro F."/>
            <person name="Zuccolo A."/>
            <person name="Rossini L."/>
            <person name="Jenkins J."/>
            <person name="Vendramin E."/>
            <person name="Meisel L.A."/>
            <person name="Decroocq V."/>
            <person name="Sosinski B."/>
            <person name="Prochnik S."/>
            <person name="Mitros T."/>
            <person name="Policriti A."/>
            <person name="Cipriani G."/>
            <person name="Dondini L."/>
            <person name="Ficklin S."/>
            <person name="Goodstein D.M."/>
            <person name="Xuan P."/>
            <person name="Del Fabbro C."/>
            <person name="Aramini V."/>
            <person name="Copetti D."/>
            <person name="Gonzalez S."/>
            <person name="Horner D.S."/>
            <person name="Falchi R."/>
            <person name="Lucas S."/>
            <person name="Mica E."/>
            <person name="Maldonado J."/>
            <person name="Lazzari B."/>
            <person name="Bielenberg D."/>
            <person name="Pirona R."/>
            <person name="Miculan M."/>
            <person name="Barakat A."/>
            <person name="Testolin R."/>
            <person name="Stella A."/>
            <person name="Tartarini S."/>
            <person name="Tonutti P."/>
            <person name="Arus P."/>
            <person name="Orellana A."/>
            <person name="Wells C."/>
            <person name="Main D."/>
            <person name="Vizzotto G."/>
            <person name="Silva H."/>
            <person name="Salamini F."/>
            <person name="Schmutz J."/>
            <person name="Morgante M."/>
            <person name="Rokhsar D.S."/>
        </authorList>
    </citation>
    <scope>NUCLEOTIDE SEQUENCE [LARGE SCALE GENOMIC DNA]</scope>
    <source>
        <strain evidence="3">cv. Nemared</strain>
    </source>
</reference>
<dbReference type="Gene3D" id="2.60.120.330">
    <property type="entry name" value="B-lactam Antibiotic, Isopenicillin N Synthase, Chain"/>
    <property type="match status" value="1"/>
</dbReference>
<gene>
    <name evidence="2" type="ORF">PRUPE_5G043300</name>
</gene>
<dbReference type="InterPro" id="IPR027443">
    <property type="entry name" value="IPNS-like_sf"/>
</dbReference>
<dbReference type="PANTHER" id="PTHR47990">
    <property type="entry name" value="2-OXOGLUTARATE (2OG) AND FE(II)-DEPENDENT OXYGENASE SUPERFAMILY PROTEIN-RELATED"/>
    <property type="match status" value="1"/>
</dbReference>
<keyword evidence="3" id="KW-1185">Reference proteome</keyword>
<name>A0A251P3F4_PRUPE</name>
<dbReference type="InterPro" id="IPR050231">
    <property type="entry name" value="Iron_ascorbate_oxido_reductase"/>
</dbReference>
<dbReference type="EMBL" id="CM007655">
    <property type="protein sequence ID" value="ONI06144.1"/>
    <property type="molecule type" value="Genomic_DNA"/>
</dbReference>
<organism evidence="2 3">
    <name type="scientific">Prunus persica</name>
    <name type="common">Peach</name>
    <name type="synonym">Amygdalus persica</name>
    <dbReference type="NCBI Taxonomy" id="3760"/>
    <lineage>
        <taxon>Eukaryota</taxon>
        <taxon>Viridiplantae</taxon>
        <taxon>Streptophyta</taxon>
        <taxon>Embryophyta</taxon>
        <taxon>Tracheophyta</taxon>
        <taxon>Spermatophyta</taxon>
        <taxon>Magnoliopsida</taxon>
        <taxon>eudicotyledons</taxon>
        <taxon>Gunneridae</taxon>
        <taxon>Pentapetalae</taxon>
        <taxon>rosids</taxon>
        <taxon>fabids</taxon>
        <taxon>Rosales</taxon>
        <taxon>Rosaceae</taxon>
        <taxon>Amygdaloideae</taxon>
        <taxon>Amygdaleae</taxon>
        <taxon>Prunus</taxon>
    </lineage>
</organism>
<accession>A0A251P3F4</accession>
<dbReference type="eggNOG" id="KOG0143">
    <property type="taxonomic scope" value="Eukaryota"/>
</dbReference>
<feature type="domain" description="Isopenicillin N synthase-like Fe(2+) 2OG dioxygenase" evidence="1">
    <location>
        <begin position="13"/>
        <end position="100"/>
    </location>
</feature>
<protein>
    <recommendedName>
        <fullName evidence="1">Isopenicillin N synthase-like Fe(2+) 2OG dioxygenase domain-containing protein</fullName>
    </recommendedName>
</protein>